<reference evidence="3" key="1">
    <citation type="journal article" date="2013" name="Nature">
        <title>Draft genome of the wheat A-genome progenitor Triticum urartu.</title>
        <authorList>
            <person name="Ling H.Q."/>
            <person name="Zhao S."/>
            <person name="Liu D."/>
            <person name="Wang J."/>
            <person name="Sun H."/>
            <person name="Zhang C."/>
            <person name="Fan H."/>
            <person name="Li D."/>
            <person name="Dong L."/>
            <person name="Tao Y."/>
            <person name="Gao C."/>
            <person name="Wu H."/>
            <person name="Li Y."/>
            <person name="Cui Y."/>
            <person name="Guo X."/>
            <person name="Zheng S."/>
            <person name="Wang B."/>
            <person name="Yu K."/>
            <person name="Liang Q."/>
            <person name="Yang W."/>
            <person name="Lou X."/>
            <person name="Chen J."/>
            <person name="Feng M."/>
            <person name="Jian J."/>
            <person name="Zhang X."/>
            <person name="Luo G."/>
            <person name="Jiang Y."/>
            <person name="Liu J."/>
            <person name="Wang Z."/>
            <person name="Sha Y."/>
            <person name="Zhang B."/>
            <person name="Wu H."/>
            <person name="Tang D."/>
            <person name="Shen Q."/>
            <person name="Xue P."/>
            <person name="Zou S."/>
            <person name="Wang X."/>
            <person name="Liu X."/>
            <person name="Wang F."/>
            <person name="Yang Y."/>
            <person name="An X."/>
            <person name="Dong Z."/>
            <person name="Zhang K."/>
            <person name="Zhang X."/>
            <person name="Luo M.C."/>
            <person name="Dvorak J."/>
            <person name="Tong Y."/>
            <person name="Wang J."/>
            <person name="Yang H."/>
            <person name="Li Z."/>
            <person name="Wang D."/>
            <person name="Zhang A."/>
            <person name="Wang J."/>
        </authorList>
    </citation>
    <scope>NUCLEOTIDE SEQUENCE</scope>
    <source>
        <strain evidence="3">cv. G1812</strain>
    </source>
</reference>
<organism evidence="2 3">
    <name type="scientific">Triticum urartu</name>
    <name type="common">Red wild einkorn</name>
    <name type="synonym">Crithodium urartu</name>
    <dbReference type="NCBI Taxonomy" id="4572"/>
    <lineage>
        <taxon>Eukaryota</taxon>
        <taxon>Viridiplantae</taxon>
        <taxon>Streptophyta</taxon>
        <taxon>Embryophyta</taxon>
        <taxon>Tracheophyta</taxon>
        <taxon>Spermatophyta</taxon>
        <taxon>Magnoliopsida</taxon>
        <taxon>Liliopsida</taxon>
        <taxon>Poales</taxon>
        <taxon>Poaceae</taxon>
        <taxon>BOP clade</taxon>
        <taxon>Pooideae</taxon>
        <taxon>Triticodae</taxon>
        <taxon>Triticeae</taxon>
        <taxon>Triticinae</taxon>
        <taxon>Triticum</taxon>
    </lineage>
</organism>
<protein>
    <submittedName>
        <fullName evidence="2">Uncharacterized protein</fullName>
    </submittedName>
</protein>
<evidence type="ECO:0000256" key="1">
    <source>
        <dbReference type="SAM" id="MobiDB-lite"/>
    </source>
</evidence>
<evidence type="ECO:0000313" key="2">
    <source>
        <dbReference type="EnsemblPlants" id="TuG1812G0200003123.01.T03"/>
    </source>
</evidence>
<reference evidence="2" key="2">
    <citation type="submission" date="2018-03" db="EMBL/GenBank/DDBJ databases">
        <title>The Triticum urartu genome reveals the dynamic nature of wheat genome evolution.</title>
        <authorList>
            <person name="Ling H."/>
            <person name="Ma B."/>
            <person name="Shi X."/>
            <person name="Liu H."/>
            <person name="Dong L."/>
            <person name="Sun H."/>
            <person name="Cao Y."/>
            <person name="Gao Q."/>
            <person name="Zheng S."/>
            <person name="Li Y."/>
            <person name="Yu Y."/>
            <person name="Du H."/>
            <person name="Qi M."/>
            <person name="Li Y."/>
            <person name="Yu H."/>
            <person name="Cui Y."/>
            <person name="Wang N."/>
            <person name="Chen C."/>
            <person name="Wu H."/>
            <person name="Zhao Y."/>
            <person name="Zhang J."/>
            <person name="Li Y."/>
            <person name="Zhou W."/>
            <person name="Zhang B."/>
            <person name="Hu W."/>
            <person name="Eijk M."/>
            <person name="Tang J."/>
            <person name="Witsenboer H."/>
            <person name="Zhao S."/>
            <person name="Li Z."/>
            <person name="Zhang A."/>
            <person name="Wang D."/>
            <person name="Liang C."/>
        </authorList>
    </citation>
    <scope>NUCLEOTIDE SEQUENCE [LARGE SCALE GENOMIC DNA]</scope>
    <source>
        <strain evidence="2">cv. G1812</strain>
    </source>
</reference>
<feature type="region of interest" description="Disordered" evidence="1">
    <location>
        <begin position="138"/>
        <end position="161"/>
    </location>
</feature>
<dbReference type="EnsemblPlants" id="TuG1812G0200003123.01.T03">
    <property type="protein sequence ID" value="TuG1812G0200003123.01.T03"/>
    <property type="gene ID" value="TuG1812G0200003123.01"/>
</dbReference>
<dbReference type="AlphaFoldDB" id="A0A8R7PEU5"/>
<name>A0A8R7PEU5_TRIUA</name>
<feature type="region of interest" description="Disordered" evidence="1">
    <location>
        <begin position="1"/>
        <end position="43"/>
    </location>
</feature>
<dbReference type="Proteomes" id="UP000015106">
    <property type="component" value="Chromosome 2"/>
</dbReference>
<keyword evidence="3" id="KW-1185">Reference proteome</keyword>
<sequence>MRTTREGGGRRGRQATAGKEKVSDPSMGKGQGEASRTCRRPTGRLVAPPRRHLLCTMRGATSASTPPLGKELEVNRRCGKARGTRSSSLLPWLPRGSGGAGGSSDASRRRTRSMDIVIMVTLSQCIIFGSHIPQGAPFSDSMSDDLRNKRRNNPAEEFGEEEQEKNTFILIGMETPVRIECIIANQLLCMVSGHACLFPRLQLTCWMGNNQICGQRHSSSQGVVFRIYTQKRKLFLYRTKLYDVFDHYLEMFIMY</sequence>
<reference evidence="2" key="3">
    <citation type="submission" date="2022-06" db="UniProtKB">
        <authorList>
            <consortium name="EnsemblPlants"/>
        </authorList>
    </citation>
    <scope>IDENTIFICATION</scope>
</reference>
<feature type="region of interest" description="Disordered" evidence="1">
    <location>
        <begin position="79"/>
        <end position="109"/>
    </location>
</feature>
<accession>A0A8R7PEU5</accession>
<dbReference type="Gramene" id="TuG1812G0200003123.01.T03">
    <property type="protein sequence ID" value="TuG1812G0200003123.01.T03"/>
    <property type="gene ID" value="TuG1812G0200003123.01"/>
</dbReference>
<proteinExistence type="predicted"/>
<evidence type="ECO:0000313" key="3">
    <source>
        <dbReference type="Proteomes" id="UP000015106"/>
    </source>
</evidence>